<feature type="domain" description="Aminotransferase-like plant mobile" evidence="1">
    <location>
        <begin position="3"/>
        <end position="38"/>
    </location>
</feature>
<dbReference type="Proteomes" id="UP000257109">
    <property type="component" value="Unassembled WGS sequence"/>
</dbReference>
<evidence type="ECO:0000259" key="1">
    <source>
        <dbReference type="Pfam" id="PF10536"/>
    </source>
</evidence>
<dbReference type="EMBL" id="QJKJ01003684">
    <property type="protein sequence ID" value="RDX97319.1"/>
    <property type="molecule type" value="Genomic_DNA"/>
</dbReference>
<sequence>MGNYKIDFSLIIALVERWKPETHTFHFPTSECIVTLEDDIFGSGSFRGLIKRSNNQIKVVLGLSMFGNFVIISCNITFCEGVQYYCNHGHGTTCCSLHQLLIFYQHIHLYKEGYKIFRRQMHFVIQPCGVSIPFRLATQSSNIPKLLVNLDDIHEMDMR</sequence>
<dbReference type="InterPro" id="IPR044824">
    <property type="entry name" value="MAIN-like"/>
</dbReference>
<evidence type="ECO:0000313" key="3">
    <source>
        <dbReference type="Proteomes" id="UP000257109"/>
    </source>
</evidence>
<accession>A0A371H3E5</accession>
<comment type="caution">
    <text evidence="2">The sequence shown here is derived from an EMBL/GenBank/DDBJ whole genome shotgun (WGS) entry which is preliminary data.</text>
</comment>
<proteinExistence type="predicted"/>
<dbReference type="InterPro" id="IPR019557">
    <property type="entry name" value="AminoTfrase-like_pln_mobile"/>
</dbReference>
<reference evidence="2" key="1">
    <citation type="submission" date="2018-05" db="EMBL/GenBank/DDBJ databases">
        <title>Draft genome of Mucuna pruriens seed.</title>
        <authorList>
            <person name="Nnadi N.E."/>
            <person name="Vos R."/>
            <person name="Hasami M.H."/>
            <person name="Devisetty U.K."/>
            <person name="Aguiy J.C."/>
        </authorList>
    </citation>
    <scope>NUCLEOTIDE SEQUENCE [LARGE SCALE GENOMIC DNA]</scope>
    <source>
        <strain evidence="2">JCA_2017</strain>
    </source>
</reference>
<dbReference type="STRING" id="157652.A0A371H3E5"/>
<dbReference type="Pfam" id="PF10536">
    <property type="entry name" value="PMD"/>
    <property type="match status" value="1"/>
</dbReference>
<feature type="non-terminal residue" evidence="2">
    <location>
        <position position="1"/>
    </location>
</feature>
<dbReference type="AlphaFoldDB" id="A0A371H3E5"/>
<organism evidence="2 3">
    <name type="scientific">Mucuna pruriens</name>
    <name type="common">Velvet bean</name>
    <name type="synonym">Dolichos pruriens</name>
    <dbReference type="NCBI Taxonomy" id="157652"/>
    <lineage>
        <taxon>Eukaryota</taxon>
        <taxon>Viridiplantae</taxon>
        <taxon>Streptophyta</taxon>
        <taxon>Embryophyta</taxon>
        <taxon>Tracheophyta</taxon>
        <taxon>Spermatophyta</taxon>
        <taxon>Magnoliopsida</taxon>
        <taxon>eudicotyledons</taxon>
        <taxon>Gunneridae</taxon>
        <taxon>Pentapetalae</taxon>
        <taxon>rosids</taxon>
        <taxon>fabids</taxon>
        <taxon>Fabales</taxon>
        <taxon>Fabaceae</taxon>
        <taxon>Papilionoideae</taxon>
        <taxon>50 kb inversion clade</taxon>
        <taxon>NPAAA clade</taxon>
        <taxon>indigoferoid/millettioid clade</taxon>
        <taxon>Phaseoleae</taxon>
        <taxon>Mucuna</taxon>
    </lineage>
</organism>
<keyword evidence="3" id="KW-1185">Reference proteome</keyword>
<dbReference type="OrthoDB" id="1937605at2759"/>
<dbReference type="PANTHER" id="PTHR46033:SF8">
    <property type="entry name" value="PROTEIN MAINTENANCE OF MERISTEMS-LIKE"/>
    <property type="match status" value="1"/>
</dbReference>
<dbReference type="PANTHER" id="PTHR46033">
    <property type="entry name" value="PROTEIN MAIN-LIKE 2"/>
    <property type="match status" value="1"/>
</dbReference>
<dbReference type="GO" id="GO:0010073">
    <property type="term" value="P:meristem maintenance"/>
    <property type="evidence" value="ECO:0007669"/>
    <property type="project" value="InterPro"/>
</dbReference>
<evidence type="ECO:0000313" key="2">
    <source>
        <dbReference type="EMBL" id="RDX97319.1"/>
    </source>
</evidence>
<name>A0A371H3E5_MUCPR</name>
<gene>
    <name evidence="2" type="primary">MAIL3</name>
    <name evidence="2" type="ORF">CR513_19919</name>
</gene>
<protein>
    <submittedName>
        <fullName evidence="2">Serine/threonine-protein phosphatase 7 long form-like protein</fullName>
    </submittedName>
</protein>